<sequence>MTVIADALIADNVLESPEGITPSAFKQAMRHLGGTACVITVSHGNMLGGLTATSVTAVSAEPAEILVCVNQSSSAWPLLRDSGLFGVNVLGAEQRQLAEQFAGVGGLKAGERYQGHPWRRSPQGIFLAEEAPAALACETVHIVERHSHALVFGRVLLVHHAQQASASPLLYWNAGFGQFVAK</sequence>
<dbReference type="SMART" id="SM00903">
    <property type="entry name" value="Flavin_Reduct"/>
    <property type="match status" value="1"/>
</dbReference>
<dbReference type="Gene3D" id="2.30.110.10">
    <property type="entry name" value="Electron Transport, Fmn-binding Protein, Chain A"/>
    <property type="match status" value="1"/>
</dbReference>
<organism evidence="4 5">
    <name type="scientific">Alcaligenes endophyticus</name>
    <dbReference type="NCBI Taxonomy" id="1929088"/>
    <lineage>
        <taxon>Bacteria</taxon>
        <taxon>Pseudomonadati</taxon>
        <taxon>Pseudomonadota</taxon>
        <taxon>Betaproteobacteria</taxon>
        <taxon>Burkholderiales</taxon>
        <taxon>Alcaligenaceae</taxon>
        <taxon>Alcaligenes</taxon>
    </lineage>
</organism>
<dbReference type="PANTHER" id="PTHR30466:SF11">
    <property type="entry name" value="FLAVIN-DEPENDENT MONOOXYGENASE, REDUCTASE SUBUNIT HSAB"/>
    <property type="match status" value="1"/>
</dbReference>
<evidence type="ECO:0000313" key="5">
    <source>
        <dbReference type="Proteomes" id="UP001168613"/>
    </source>
</evidence>
<comment type="similarity">
    <text evidence="1">Belongs to the non-flavoprotein flavin reductase family.</text>
</comment>
<keyword evidence="5" id="KW-1185">Reference proteome</keyword>
<feature type="domain" description="Flavin reductase like" evidence="3">
    <location>
        <begin position="29"/>
        <end position="178"/>
    </location>
</feature>
<dbReference type="PANTHER" id="PTHR30466">
    <property type="entry name" value="FLAVIN REDUCTASE"/>
    <property type="match status" value="1"/>
</dbReference>
<proteinExistence type="inferred from homology"/>
<dbReference type="InterPro" id="IPR012349">
    <property type="entry name" value="Split_barrel_FMN-bd"/>
</dbReference>
<protein>
    <submittedName>
        <fullName evidence="4">Flavin reductase family protein</fullName>
    </submittedName>
</protein>
<accession>A0ABT8EEP4</accession>
<evidence type="ECO:0000256" key="1">
    <source>
        <dbReference type="ARBA" id="ARBA00008898"/>
    </source>
</evidence>
<keyword evidence="2" id="KW-0560">Oxidoreductase</keyword>
<evidence type="ECO:0000259" key="3">
    <source>
        <dbReference type="SMART" id="SM00903"/>
    </source>
</evidence>
<dbReference type="Proteomes" id="UP001168613">
    <property type="component" value="Unassembled WGS sequence"/>
</dbReference>
<evidence type="ECO:0000313" key="4">
    <source>
        <dbReference type="EMBL" id="MDN4119761.1"/>
    </source>
</evidence>
<dbReference type="EMBL" id="JAJHNU010000001">
    <property type="protein sequence ID" value="MDN4119761.1"/>
    <property type="molecule type" value="Genomic_DNA"/>
</dbReference>
<evidence type="ECO:0000256" key="2">
    <source>
        <dbReference type="ARBA" id="ARBA00023002"/>
    </source>
</evidence>
<dbReference type="RefSeq" id="WP_266124670.1">
    <property type="nucleotide sequence ID" value="NZ_JAJHNU010000001.1"/>
</dbReference>
<dbReference type="InterPro" id="IPR050268">
    <property type="entry name" value="NADH-dep_flavin_reductase"/>
</dbReference>
<name>A0ABT8EEP4_9BURK</name>
<dbReference type="Pfam" id="PF01613">
    <property type="entry name" value="Flavin_Reduct"/>
    <property type="match status" value="1"/>
</dbReference>
<dbReference type="SUPFAM" id="SSF50475">
    <property type="entry name" value="FMN-binding split barrel"/>
    <property type="match status" value="1"/>
</dbReference>
<reference evidence="4" key="1">
    <citation type="submission" date="2021-11" db="EMBL/GenBank/DDBJ databases">
        <title>Draft genome sequence of Alcaligenes endophyticus type strain CCUG 75668T.</title>
        <authorList>
            <person name="Salva-Serra F."/>
            <person name="Duran R.E."/>
            <person name="Seeger M."/>
            <person name="Moore E.R.B."/>
            <person name="Jaen-Luchoro D."/>
        </authorList>
    </citation>
    <scope>NUCLEOTIDE SEQUENCE</scope>
    <source>
        <strain evidence="4">CCUG 75668</strain>
    </source>
</reference>
<comment type="caution">
    <text evidence="4">The sequence shown here is derived from an EMBL/GenBank/DDBJ whole genome shotgun (WGS) entry which is preliminary data.</text>
</comment>
<dbReference type="InterPro" id="IPR002563">
    <property type="entry name" value="Flavin_Rdtase-like_dom"/>
</dbReference>
<gene>
    <name evidence="4" type="ORF">LMS43_00510</name>
</gene>